<dbReference type="EMBL" id="KB446540">
    <property type="protein sequence ID" value="EME42957.1"/>
    <property type="molecule type" value="Genomic_DNA"/>
</dbReference>
<keyword evidence="11 12" id="KW-0119">Carbohydrate metabolism</keyword>
<comment type="function">
    <text evidence="12">Catalyzes the phosphorylation of ribose at O-5 in a reaction requiring ATP and magnesium. The resulting D-ribose-5-phosphate can then be used either for sythesis of nucleotides, histidine, and tryptophan, or as a component of the pentose phosphate pathway.</text>
</comment>
<comment type="similarity">
    <text evidence="1">Belongs to the carbohydrate kinase pfkB family.</text>
</comment>
<feature type="binding site" evidence="12">
    <location>
        <position position="299"/>
    </location>
    <ligand>
        <name>K(+)</name>
        <dbReference type="ChEBI" id="CHEBI:29103"/>
    </ligand>
</feature>
<dbReference type="PANTHER" id="PTHR10584">
    <property type="entry name" value="SUGAR KINASE"/>
    <property type="match status" value="1"/>
</dbReference>
<keyword evidence="15" id="KW-1185">Reference proteome</keyword>
<dbReference type="PROSITE" id="PS00584">
    <property type="entry name" value="PFKB_KINASES_2"/>
    <property type="match status" value="1"/>
</dbReference>
<keyword evidence="9 12" id="KW-0460">Magnesium</keyword>
<dbReference type="PRINTS" id="PR00990">
    <property type="entry name" value="RIBOKINASE"/>
</dbReference>
<feature type="binding site" evidence="12">
    <location>
        <position position="147"/>
    </location>
    <ligand>
        <name>substrate</name>
    </ligand>
</feature>
<comment type="cofactor">
    <cofactor evidence="12">
        <name>Mg(2+)</name>
        <dbReference type="ChEBI" id="CHEBI:18420"/>
    </cofactor>
    <text evidence="12">Requires a divalent cation, most likely magnesium in vivo, as an electrophilic catalyst to aid phosphoryl group transfer. It is the chelate of the metal and the nucleotide that is the actual substrate.</text>
</comment>
<dbReference type="AlphaFoldDB" id="M2XKE1"/>
<dbReference type="InterPro" id="IPR029056">
    <property type="entry name" value="Ribokinase-like"/>
</dbReference>
<evidence type="ECO:0000256" key="12">
    <source>
        <dbReference type="HAMAP-Rule" id="MF_03215"/>
    </source>
</evidence>
<evidence type="ECO:0000256" key="5">
    <source>
        <dbReference type="ARBA" id="ARBA00022723"/>
    </source>
</evidence>
<dbReference type="InterPro" id="IPR002139">
    <property type="entry name" value="Ribo/fructo_kinase"/>
</dbReference>
<dbReference type="EC" id="2.7.1.15" evidence="2 12"/>
<feature type="binding site" evidence="12">
    <location>
        <position position="265"/>
    </location>
    <ligand>
        <name>substrate</name>
    </ligand>
</feature>
<keyword evidence="6 12" id="KW-0547">Nucleotide-binding</keyword>
<keyword evidence="5 12" id="KW-0479">Metal-binding</keyword>
<comment type="subcellular location">
    <subcellularLocation>
        <location evidence="12">Cytoplasm</location>
    </subcellularLocation>
    <subcellularLocation>
        <location evidence="12">Nucleus</location>
    </subcellularLocation>
</comment>
<sequence>MAITNKTVAVIGSLNIDFITRTSRIPAAGETLSAISFDTGFGGKGANQAVAAARLAGEDVNVRMVGQVGDDNFGNDYFEALGKEGIDASGVRKLKGGKTGVTNIIVEEESGENRIMFVANANFAFPSQQDPSWDLISEGQIVVFQLELPLQVVLHNMQIARKAGKRVILNPAPAVPLPESSYKDIDTLILNETESSILAGPSHQPADRSTDSRLTLAKHFLSLGVRDAVIITLGEKGLYYATASGKGGHMAAYKANVVDTTAAGDTFVGGYAVQRAKHLLEDFDYTAALEFATLAASKTVERPGAMAAIPHLRELQIQALREKGTIPAAEALS</sequence>
<evidence type="ECO:0000256" key="2">
    <source>
        <dbReference type="ARBA" id="ARBA00012035"/>
    </source>
</evidence>
<keyword evidence="10 12" id="KW-0630">Potassium</keyword>
<dbReference type="InterPro" id="IPR011877">
    <property type="entry name" value="Ribokinase"/>
</dbReference>
<dbReference type="HAMAP" id="MF_01987">
    <property type="entry name" value="Ribokinase"/>
    <property type="match status" value="1"/>
</dbReference>
<feature type="binding site" evidence="12">
    <location>
        <begin position="264"/>
        <end position="265"/>
    </location>
    <ligand>
        <name>ATP</name>
        <dbReference type="ChEBI" id="CHEBI:30616"/>
    </ligand>
</feature>
<evidence type="ECO:0000256" key="4">
    <source>
        <dbReference type="ARBA" id="ARBA00022679"/>
    </source>
</evidence>
<evidence type="ECO:0000256" key="7">
    <source>
        <dbReference type="ARBA" id="ARBA00022777"/>
    </source>
</evidence>
<feature type="binding site" evidence="12">
    <location>
        <begin position="15"/>
        <end position="17"/>
    </location>
    <ligand>
        <name>substrate</name>
    </ligand>
</feature>
<comment type="subunit">
    <text evidence="12">Homodimer.</text>
</comment>
<evidence type="ECO:0000256" key="9">
    <source>
        <dbReference type="ARBA" id="ARBA00022842"/>
    </source>
</evidence>
<feature type="binding site" evidence="12">
    <location>
        <begin position="232"/>
        <end position="237"/>
    </location>
    <ligand>
        <name>ATP</name>
        <dbReference type="ChEBI" id="CHEBI:30616"/>
    </ligand>
</feature>
<gene>
    <name evidence="14" type="ORF">DOTSEDRAFT_173505</name>
</gene>
<keyword evidence="4 12" id="KW-0808">Transferase</keyword>
<evidence type="ECO:0000256" key="6">
    <source>
        <dbReference type="ARBA" id="ARBA00022741"/>
    </source>
</evidence>
<comment type="activity regulation">
    <text evidence="12">Activated by a monovalent cation that binds near, but not in, the active site. The most likely occupant of the site in vivo is potassium. Ion binding induces a conformational change that may alter substrate affinity.</text>
</comment>
<feature type="domain" description="Carbohydrate kinase PfkB" evidence="13">
    <location>
        <begin position="6"/>
        <end position="310"/>
    </location>
</feature>
<dbReference type="PANTHER" id="PTHR10584:SF166">
    <property type="entry name" value="RIBOKINASE"/>
    <property type="match status" value="1"/>
</dbReference>
<evidence type="ECO:0000256" key="1">
    <source>
        <dbReference type="ARBA" id="ARBA00005380"/>
    </source>
</evidence>
<dbReference type="InterPro" id="IPR002173">
    <property type="entry name" value="Carboh/pur_kinase_PfkB_CS"/>
</dbReference>
<keyword evidence="12" id="KW-0539">Nucleus</keyword>
<keyword evidence="12" id="KW-0963">Cytoplasm</keyword>
<dbReference type="SUPFAM" id="SSF53613">
    <property type="entry name" value="Ribokinase-like"/>
    <property type="match status" value="1"/>
</dbReference>
<feature type="binding site" evidence="12">
    <location>
        <begin position="43"/>
        <end position="47"/>
    </location>
    <ligand>
        <name>substrate</name>
    </ligand>
</feature>
<reference evidence="14 15" key="2">
    <citation type="journal article" date="2012" name="PLoS Pathog.">
        <title>Diverse lifestyles and strategies of plant pathogenesis encoded in the genomes of eighteen Dothideomycetes fungi.</title>
        <authorList>
            <person name="Ohm R.A."/>
            <person name="Feau N."/>
            <person name="Henrissat B."/>
            <person name="Schoch C.L."/>
            <person name="Horwitz B.A."/>
            <person name="Barry K.W."/>
            <person name="Condon B.J."/>
            <person name="Copeland A.C."/>
            <person name="Dhillon B."/>
            <person name="Glaser F."/>
            <person name="Hesse C.N."/>
            <person name="Kosti I."/>
            <person name="LaButti K."/>
            <person name="Lindquist E.A."/>
            <person name="Lucas S."/>
            <person name="Salamov A.A."/>
            <person name="Bradshaw R.E."/>
            <person name="Ciuffetti L."/>
            <person name="Hamelin R.C."/>
            <person name="Kema G.H.J."/>
            <person name="Lawrence C."/>
            <person name="Scott J.A."/>
            <person name="Spatafora J.W."/>
            <person name="Turgeon B.G."/>
            <person name="de Wit P.J.G.M."/>
            <person name="Zhong S."/>
            <person name="Goodwin S.B."/>
            <person name="Grigoriev I.V."/>
        </authorList>
    </citation>
    <scope>NUCLEOTIDE SEQUENCE [LARGE SCALE GENOMIC DNA]</scope>
    <source>
        <strain evidence="15">NZE10 / CBS 128990</strain>
    </source>
</reference>
<dbReference type="GO" id="GO:0019303">
    <property type="term" value="P:D-ribose catabolic process"/>
    <property type="evidence" value="ECO:0007669"/>
    <property type="project" value="UniProtKB-UniRule"/>
</dbReference>
<comment type="caution">
    <text evidence="12">Lacks conserved residue(s) required for the propagation of feature annotation.</text>
</comment>
<dbReference type="GO" id="GO:0005634">
    <property type="term" value="C:nucleus"/>
    <property type="evidence" value="ECO:0007669"/>
    <property type="project" value="UniProtKB-SubCell"/>
</dbReference>
<feature type="binding site" evidence="12">
    <location>
        <position position="259"/>
    </location>
    <ligand>
        <name>K(+)</name>
        <dbReference type="ChEBI" id="CHEBI:29103"/>
    </ligand>
</feature>
<dbReference type="Gene3D" id="3.40.1190.20">
    <property type="match status" value="1"/>
</dbReference>
<dbReference type="GO" id="GO:0005737">
    <property type="term" value="C:cytoplasm"/>
    <property type="evidence" value="ECO:0007669"/>
    <property type="project" value="UniProtKB-SubCell"/>
</dbReference>
<protein>
    <recommendedName>
        <fullName evidence="3 12">Ribokinase</fullName>
        <shortName evidence="12">RK</shortName>
        <ecNumber evidence="2 12">2.7.1.15</ecNumber>
    </recommendedName>
</protein>
<evidence type="ECO:0000256" key="11">
    <source>
        <dbReference type="ARBA" id="ARBA00023277"/>
    </source>
</evidence>
<dbReference type="eggNOG" id="KOG2855">
    <property type="taxonomic scope" value="Eukaryota"/>
</dbReference>
<feature type="binding site" evidence="12">
    <location>
        <position position="191"/>
    </location>
    <ligand>
        <name>ATP</name>
        <dbReference type="ChEBI" id="CHEBI:30616"/>
    </ligand>
</feature>
<keyword evidence="8 12" id="KW-0067">ATP-binding</keyword>
<dbReference type="GO" id="GO:0046872">
    <property type="term" value="F:metal ion binding"/>
    <property type="evidence" value="ECO:0007669"/>
    <property type="project" value="UniProtKB-KW"/>
</dbReference>
<dbReference type="OrthoDB" id="415590at2759"/>
<evidence type="ECO:0000313" key="15">
    <source>
        <dbReference type="Proteomes" id="UP000016933"/>
    </source>
</evidence>
<proteinExistence type="inferred from homology"/>
<dbReference type="STRING" id="675120.M2XKE1"/>
<feature type="binding site" evidence="12">
    <location>
        <position position="302"/>
    </location>
    <ligand>
        <name>K(+)</name>
        <dbReference type="ChEBI" id="CHEBI:29103"/>
    </ligand>
</feature>
<comment type="pathway">
    <text evidence="12">Carbohydrate metabolism; D-ribose degradation; D-ribose 5-phosphate from beta-D-ribopyranose: step 2/2.</text>
</comment>
<dbReference type="GO" id="GO:0004747">
    <property type="term" value="F:ribokinase activity"/>
    <property type="evidence" value="ECO:0007669"/>
    <property type="project" value="UniProtKB-UniRule"/>
</dbReference>
<comment type="catalytic activity">
    <reaction evidence="12">
        <text>D-ribose + ATP = D-ribose 5-phosphate + ADP + H(+)</text>
        <dbReference type="Rhea" id="RHEA:13697"/>
        <dbReference type="ChEBI" id="CHEBI:15378"/>
        <dbReference type="ChEBI" id="CHEBI:30616"/>
        <dbReference type="ChEBI" id="CHEBI:47013"/>
        <dbReference type="ChEBI" id="CHEBI:78346"/>
        <dbReference type="ChEBI" id="CHEBI:456216"/>
        <dbReference type="EC" id="2.7.1.15"/>
    </reaction>
</comment>
<dbReference type="CDD" id="cd01174">
    <property type="entry name" value="ribokinase"/>
    <property type="match status" value="1"/>
</dbReference>
<evidence type="ECO:0000259" key="13">
    <source>
        <dbReference type="Pfam" id="PF00294"/>
    </source>
</evidence>
<dbReference type="HOGENOM" id="CLU_027634_2_0_1"/>
<keyword evidence="7 12" id="KW-0418">Kinase</keyword>
<dbReference type="UniPathway" id="UPA00916">
    <property type="reaction ID" value="UER00889"/>
</dbReference>
<feature type="binding site" evidence="12">
    <location>
        <position position="261"/>
    </location>
    <ligand>
        <name>K(+)</name>
        <dbReference type="ChEBI" id="CHEBI:29103"/>
    </ligand>
</feature>
<dbReference type="GO" id="GO:0005524">
    <property type="term" value="F:ATP binding"/>
    <property type="evidence" value="ECO:0007669"/>
    <property type="project" value="UniProtKB-UniRule"/>
</dbReference>
<feature type="binding site" evidence="12">
    <location>
        <position position="304"/>
    </location>
    <ligand>
        <name>K(+)</name>
        <dbReference type="ChEBI" id="CHEBI:29103"/>
    </ligand>
</feature>
<organism evidence="14 15">
    <name type="scientific">Dothistroma septosporum (strain NZE10 / CBS 128990)</name>
    <name type="common">Red band needle blight fungus</name>
    <name type="synonym">Mycosphaerella pini</name>
    <dbReference type="NCBI Taxonomy" id="675120"/>
    <lineage>
        <taxon>Eukaryota</taxon>
        <taxon>Fungi</taxon>
        <taxon>Dikarya</taxon>
        <taxon>Ascomycota</taxon>
        <taxon>Pezizomycotina</taxon>
        <taxon>Dothideomycetes</taxon>
        <taxon>Dothideomycetidae</taxon>
        <taxon>Mycosphaerellales</taxon>
        <taxon>Mycosphaerellaceae</taxon>
        <taxon>Dothistroma</taxon>
    </lineage>
</organism>
<dbReference type="Pfam" id="PF00294">
    <property type="entry name" value="PfkB"/>
    <property type="match status" value="1"/>
</dbReference>
<evidence type="ECO:0000313" key="14">
    <source>
        <dbReference type="EMBL" id="EME42957.1"/>
    </source>
</evidence>
<accession>M2XKE1</accession>
<reference evidence="15" key="1">
    <citation type="journal article" date="2012" name="PLoS Genet.">
        <title>The genomes of the fungal plant pathogens Cladosporium fulvum and Dothistroma septosporum reveal adaptation to different hosts and lifestyles but also signatures of common ancestry.</title>
        <authorList>
            <person name="de Wit P.J.G.M."/>
            <person name="van der Burgt A."/>
            <person name="Oekmen B."/>
            <person name="Stergiopoulos I."/>
            <person name="Abd-Elsalam K.A."/>
            <person name="Aerts A.L."/>
            <person name="Bahkali A.H."/>
            <person name="Beenen H.G."/>
            <person name="Chettri P."/>
            <person name="Cox M.P."/>
            <person name="Datema E."/>
            <person name="de Vries R.P."/>
            <person name="Dhillon B."/>
            <person name="Ganley A.R."/>
            <person name="Griffiths S.A."/>
            <person name="Guo Y."/>
            <person name="Hamelin R.C."/>
            <person name="Henrissat B."/>
            <person name="Kabir M.S."/>
            <person name="Jashni M.K."/>
            <person name="Kema G."/>
            <person name="Klaubauf S."/>
            <person name="Lapidus A."/>
            <person name="Levasseur A."/>
            <person name="Lindquist E."/>
            <person name="Mehrabi R."/>
            <person name="Ohm R.A."/>
            <person name="Owen T.J."/>
            <person name="Salamov A."/>
            <person name="Schwelm A."/>
            <person name="Schijlen E."/>
            <person name="Sun H."/>
            <person name="van den Burg H.A."/>
            <person name="van Ham R.C.H.J."/>
            <person name="Zhang S."/>
            <person name="Goodwin S.B."/>
            <person name="Grigoriev I.V."/>
            <person name="Collemare J."/>
            <person name="Bradshaw R.E."/>
        </authorList>
    </citation>
    <scope>NUCLEOTIDE SEQUENCE [LARGE SCALE GENOMIC DNA]</scope>
    <source>
        <strain evidence="15">NZE10 / CBS 128990</strain>
    </source>
</reference>
<evidence type="ECO:0000256" key="8">
    <source>
        <dbReference type="ARBA" id="ARBA00022840"/>
    </source>
</evidence>
<dbReference type="Proteomes" id="UP000016933">
    <property type="component" value="Unassembled WGS sequence"/>
</dbReference>
<dbReference type="OMA" id="TFCGYFA"/>
<dbReference type="InterPro" id="IPR011611">
    <property type="entry name" value="PfkB_dom"/>
</dbReference>
<evidence type="ECO:0000256" key="10">
    <source>
        <dbReference type="ARBA" id="ARBA00022958"/>
    </source>
</evidence>
<feature type="active site" description="Proton acceptor" evidence="12">
    <location>
        <position position="265"/>
    </location>
</feature>
<evidence type="ECO:0000256" key="3">
    <source>
        <dbReference type="ARBA" id="ARBA00016943"/>
    </source>
</evidence>
<comment type="similarity">
    <text evidence="12">Belongs to the carbohydrate kinase PfkB family. Ribokinase subfamily.</text>
</comment>
<name>M2XKE1_DOTSN</name>